<dbReference type="EMBL" id="CP002656">
    <property type="protein sequence ID" value="AEB94763.1"/>
    <property type="molecule type" value="Genomic_DNA"/>
</dbReference>
<evidence type="ECO:0000313" key="1">
    <source>
        <dbReference type="EMBL" id="AEB94763.1"/>
    </source>
</evidence>
<sequence length="208" mass="23878">MEFLDKKHRTVLMAIAKEGFQGVEMERLIASLSPILTKDAIIKVIEDLYFSQYVLLLRDSNEIRYIASKAVRNAMISFEFQRYKLTKFLETLKSMGNSQVNQESKQKAEEVIKVIKEGLVIISKGYLQLLSEVPELTVPEYSELLELLTKELFGKLIQLIDNETSKEDLDKLMELIAKYRGEKDAETMRNLMALSSRQSTAHPSQVKP</sequence>
<proteinExistence type="predicted"/>
<organism evidence="1 2">
    <name type="scientific">Metallosphaera cuprina (strain Ar-4)</name>
    <dbReference type="NCBI Taxonomy" id="1006006"/>
    <lineage>
        <taxon>Archaea</taxon>
        <taxon>Thermoproteota</taxon>
        <taxon>Thermoprotei</taxon>
        <taxon>Sulfolobales</taxon>
        <taxon>Sulfolobaceae</taxon>
        <taxon>Metallosphaera</taxon>
    </lineage>
</organism>
<gene>
    <name evidence="1" type="ordered locus">Mcup_0658</name>
</gene>
<dbReference type="eggNOG" id="arCOG05974">
    <property type="taxonomic scope" value="Archaea"/>
</dbReference>
<dbReference type="PATRIC" id="fig|1006006.8.peg.659"/>
<dbReference type="OrthoDB" id="34438at2157"/>
<accession>F4G1F0</accession>
<dbReference type="RefSeq" id="WP_013737261.1">
    <property type="nucleotide sequence ID" value="NC_015435.1"/>
</dbReference>
<evidence type="ECO:0000313" key="2">
    <source>
        <dbReference type="Proteomes" id="UP000007812"/>
    </source>
</evidence>
<protein>
    <submittedName>
        <fullName evidence="1">Uncharacterized protein</fullName>
    </submittedName>
</protein>
<name>F4G1F0_METCR</name>
<reference evidence="1 2" key="1">
    <citation type="journal article" date="2011" name="J. Bacteriol.">
        <title>Complete genome sequence of Metallosphaera cuprina, a metal sulfide-oxidizing archaeon from a hot spring.</title>
        <authorList>
            <person name="Liu L.J."/>
            <person name="You X.Y."/>
            <person name="Zheng H."/>
            <person name="Wang S."/>
            <person name="Jiang C.Y."/>
            <person name="Liu S.J."/>
        </authorList>
    </citation>
    <scope>NUCLEOTIDE SEQUENCE [LARGE SCALE GENOMIC DNA]</scope>
    <source>
        <strain evidence="1 2">Ar-4</strain>
    </source>
</reference>
<dbReference type="GeneID" id="10492849"/>
<dbReference type="STRING" id="1006006.Mcup_0658"/>
<keyword evidence="2" id="KW-1185">Reference proteome</keyword>
<dbReference type="Proteomes" id="UP000007812">
    <property type="component" value="Chromosome"/>
</dbReference>
<dbReference type="KEGG" id="mcn:Mcup_0658"/>
<dbReference type="HOGENOM" id="CLU_1381430_0_0_2"/>
<dbReference type="AlphaFoldDB" id="F4G1F0"/>